<accession>A0AAE0RAC8</accession>
<dbReference type="PANTHER" id="PTHR24099:SF6">
    <property type="entry name" value="FIBRONECTIN TYPE III AND SPRY DOMAIN-CONTAINING PROTEIN 2"/>
    <property type="match status" value="1"/>
</dbReference>
<dbReference type="InterPro" id="IPR050617">
    <property type="entry name" value="E3_ligase_FN3/SPRY"/>
</dbReference>
<sequence length="238" mass="26643">MTPSDLFLSMDLFEMRGRLQVIAEENTASEGEEEIEEEDEFVMVRNRKMSSDPSDPPNAWCKDCSVPTHSNPRVHTHTQHRVVTLNAAAQEIKSELCKHSSSLAEKVTQMDNFLSNLEEIFITVEENFGRQEQNLEQHYNDVLQSLSQRFRDNSAALLDQKKLKLEALYGQLLSCGDALTASKELIEHAQELHRCEDKHIFLQGLAIRDGAVPEPGSDAAAQDALDGPSVEHGQDGGR</sequence>
<dbReference type="EMBL" id="JAUCMX010000004">
    <property type="protein sequence ID" value="KAK3548412.1"/>
    <property type="molecule type" value="Genomic_DNA"/>
</dbReference>
<gene>
    <name evidence="2" type="ORF">QTP70_012736</name>
</gene>
<evidence type="ECO:0000313" key="3">
    <source>
        <dbReference type="Proteomes" id="UP001274896"/>
    </source>
</evidence>
<evidence type="ECO:0000256" key="1">
    <source>
        <dbReference type="SAM" id="MobiDB-lite"/>
    </source>
</evidence>
<proteinExistence type="predicted"/>
<evidence type="ECO:0000313" key="2">
    <source>
        <dbReference type="EMBL" id="KAK3548412.1"/>
    </source>
</evidence>
<dbReference type="PANTHER" id="PTHR24099">
    <property type="entry name" value="E3 UBIQUITIN-PROTEIN LIGASE TRIM36-RELATED"/>
    <property type="match status" value="1"/>
</dbReference>
<feature type="region of interest" description="Disordered" evidence="1">
    <location>
        <begin position="212"/>
        <end position="238"/>
    </location>
</feature>
<comment type="caution">
    <text evidence="2">The sequence shown here is derived from an EMBL/GenBank/DDBJ whole genome shotgun (WGS) entry which is preliminary data.</text>
</comment>
<dbReference type="AlphaFoldDB" id="A0AAE0RAC8"/>
<keyword evidence="3" id="KW-1185">Reference proteome</keyword>
<name>A0AAE0RAC8_9TELE</name>
<organism evidence="2 3">
    <name type="scientific">Hemibagrus guttatus</name>
    <dbReference type="NCBI Taxonomy" id="175788"/>
    <lineage>
        <taxon>Eukaryota</taxon>
        <taxon>Metazoa</taxon>
        <taxon>Chordata</taxon>
        <taxon>Craniata</taxon>
        <taxon>Vertebrata</taxon>
        <taxon>Euteleostomi</taxon>
        <taxon>Actinopterygii</taxon>
        <taxon>Neopterygii</taxon>
        <taxon>Teleostei</taxon>
        <taxon>Ostariophysi</taxon>
        <taxon>Siluriformes</taxon>
        <taxon>Bagridae</taxon>
        <taxon>Hemibagrus</taxon>
    </lineage>
</organism>
<dbReference type="Proteomes" id="UP001274896">
    <property type="component" value="Unassembled WGS sequence"/>
</dbReference>
<reference evidence="2" key="1">
    <citation type="submission" date="2023-06" db="EMBL/GenBank/DDBJ databases">
        <title>Male Hemibagrus guttatus genome.</title>
        <authorList>
            <person name="Bian C."/>
        </authorList>
    </citation>
    <scope>NUCLEOTIDE SEQUENCE</scope>
    <source>
        <strain evidence="2">Male_cb2023</strain>
        <tissue evidence="2">Muscle</tissue>
    </source>
</reference>
<protein>
    <submittedName>
        <fullName evidence="2">Uncharacterized protein</fullName>
    </submittedName>
</protein>